<comment type="caution">
    <text evidence="2">The sequence shown here is derived from an EMBL/GenBank/DDBJ whole genome shotgun (WGS) entry which is preliminary data.</text>
</comment>
<accession>I0YZX2</accession>
<reference evidence="2 3" key="1">
    <citation type="journal article" date="2012" name="Genome Biol.">
        <title>The genome of the polar eukaryotic microalga coccomyxa subellipsoidea reveals traits of cold adaptation.</title>
        <authorList>
            <person name="Blanc G."/>
            <person name="Agarkova I."/>
            <person name="Grimwood J."/>
            <person name="Kuo A."/>
            <person name="Brueggeman A."/>
            <person name="Dunigan D."/>
            <person name="Gurnon J."/>
            <person name="Ladunga I."/>
            <person name="Lindquist E."/>
            <person name="Lucas S."/>
            <person name="Pangilinan J."/>
            <person name="Proschold T."/>
            <person name="Salamov A."/>
            <person name="Schmutz J."/>
            <person name="Weeks D."/>
            <person name="Yamada T."/>
            <person name="Claverie J.M."/>
            <person name="Grigoriev I."/>
            <person name="Van Etten J."/>
            <person name="Lomsadze A."/>
            <person name="Borodovsky M."/>
        </authorList>
    </citation>
    <scope>NUCLEOTIDE SEQUENCE [LARGE SCALE GENOMIC DNA]</scope>
    <source>
        <strain evidence="2 3">C-169</strain>
    </source>
</reference>
<sequence>MAAHASGSGVRPGAAFGPGQQFSRSDVSLCSKFSSGSGGGLDRAIDAARANEEGLDNDEDYEMDADVRFLRSGISIDSSEARSLRSFSLTTPFAAPQLQTVASREIAPHLLRDLLPAGESLSLDEQDLYKHLVMELQSDGTLSSEISELLTELQMSSSNASSIGVSDDQVEAQREKVVEVVQKLKSRLPADKAAQLSSFDSYGLLDLPLFAAAARLGFAAVKRVLQFE</sequence>
<dbReference type="AlphaFoldDB" id="I0YZX2"/>
<dbReference type="GeneID" id="17041939"/>
<feature type="region of interest" description="Disordered" evidence="1">
    <location>
        <begin position="1"/>
        <end position="24"/>
    </location>
</feature>
<dbReference type="OrthoDB" id="10467538at2759"/>
<dbReference type="EMBL" id="AGSI01000006">
    <property type="protein sequence ID" value="EIE23941.1"/>
    <property type="molecule type" value="Genomic_DNA"/>
</dbReference>
<protein>
    <submittedName>
        <fullName evidence="2">Uncharacterized protein</fullName>
    </submittedName>
</protein>
<evidence type="ECO:0000313" key="2">
    <source>
        <dbReference type="EMBL" id="EIE23941.1"/>
    </source>
</evidence>
<name>I0YZX2_COCSC</name>
<dbReference type="RefSeq" id="XP_005648485.1">
    <property type="nucleotide sequence ID" value="XM_005648428.1"/>
</dbReference>
<proteinExistence type="predicted"/>
<dbReference type="KEGG" id="csl:COCSUDRAFT_62469"/>
<gene>
    <name evidence="2" type="ORF">COCSUDRAFT_62469</name>
</gene>
<evidence type="ECO:0000256" key="1">
    <source>
        <dbReference type="SAM" id="MobiDB-lite"/>
    </source>
</evidence>
<keyword evidence="3" id="KW-1185">Reference proteome</keyword>
<evidence type="ECO:0000313" key="3">
    <source>
        <dbReference type="Proteomes" id="UP000007264"/>
    </source>
</evidence>
<dbReference type="Proteomes" id="UP000007264">
    <property type="component" value="Unassembled WGS sequence"/>
</dbReference>
<organism evidence="2 3">
    <name type="scientific">Coccomyxa subellipsoidea (strain C-169)</name>
    <name type="common">Green microalga</name>
    <dbReference type="NCBI Taxonomy" id="574566"/>
    <lineage>
        <taxon>Eukaryota</taxon>
        <taxon>Viridiplantae</taxon>
        <taxon>Chlorophyta</taxon>
        <taxon>core chlorophytes</taxon>
        <taxon>Trebouxiophyceae</taxon>
        <taxon>Trebouxiophyceae incertae sedis</taxon>
        <taxon>Coccomyxaceae</taxon>
        <taxon>Coccomyxa</taxon>
        <taxon>Coccomyxa subellipsoidea</taxon>
    </lineage>
</organism>